<sequence length="411" mass="45569">MVIKFTVEDFQMGPNGFLEIFDFCPYGRSVKILSGSVESSLDITNNAHEAFLEFSSNGLQITHGFNISYRDFATRLPGFQVHLGVIALVSKLAPTTGDSTLHGEETCDCGGACNCHTFTSNKEENCDLPAGRPPKATNRAIAPNYQQGDRPQVLTGRSPPTTAIQPPLGLQVSQENTGTRHRRSVAGLAIKTGLKQVASFVTDLLFNIAGLVFDIVGTVEGEQQHQEVMDKLNLLESKINGIHQEIQDLGIMDELLHEKEIAAQLYAASEQRIKNLHDTLQNRLQITINGTLEPVSLAQVWVETVLRQDSEGMNQALNNMHDMVMGTMTVFDGKSVVETMDALLRKRNHPNAAEKLKRICEYIIDLQLSGYVSWILALKQNGEMDRAKEVMNRADNKLSKQSCFIARFFYG</sequence>
<gene>
    <name evidence="2" type="ORF">BRAFLDRAFT_74842</name>
</gene>
<evidence type="ECO:0000256" key="1">
    <source>
        <dbReference type="SAM" id="MobiDB-lite"/>
    </source>
</evidence>
<proteinExistence type="predicted"/>
<evidence type="ECO:0000313" key="2">
    <source>
        <dbReference type="EMBL" id="EEN63899.1"/>
    </source>
</evidence>
<reference evidence="2" key="1">
    <citation type="journal article" date="2008" name="Nature">
        <title>The amphioxus genome and the evolution of the chordate karyotype.</title>
        <authorList>
            <consortium name="US DOE Joint Genome Institute (JGI-PGF)"/>
            <person name="Putnam N.H."/>
            <person name="Butts T."/>
            <person name="Ferrier D.E.K."/>
            <person name="Furlong R.F."/>
            <person name="Hellsten U."/>
            <person name="Kawashima T."/>
            <person name="Robinson-Rechavi M."/>
            <person name="Shoguchi E."/>
            <person name="Terry A."/>
            <person name="Yu J.-K."/>
            <person name="Benito-Gutierrez E.L."/>
            <person name="Dubchak I."/>
            <person name="Garcia-Fernandez J."/>
            <person name="Gibson-Brown J.J."/>
            <person name="Grigoriev I.V."/>
            <person name="Horton A.C."/>
            <person name="de Jong P.J."/>
            <person name="Jurka J."/>
            <person name="Kapitonov V.V."/>
            <person name="Kohara Y."/>
            <person name="Kuroki Y."/>
            <person name="Lindquist E."/>
            <person name="Lucas S."/>
            <person name="Osoegawa K."/>
            <person name="Pennacchio L.A."/>
            <person name="Salamov A.A."/>
            <person name="Satou Y."/>
            <person name="Sauka-Spengler T."/>
            <person name="Schmutz J."/>
            <person name="Shin-I T."/>
            <person name="Toyoda A."/>
            <person name="Bronner-Fraser M."/>
            <person name="Fujiyama A."/>
            <person name="Holland L.Z."/>
            <person name="Holland P.W.H."/>
            <person name="Satoh N."/>
            <person name="Rokhsar D.S."/>
        </authorList>
    </citation>
    <scope>NUCLEOTIDE SEQUENCE [LARGE SCALE GENOMIC DNA]</scope>
    <source>
        <strain evidence="2">S238N-H82</strain>
        <tissue evidence="2">Testes</tissue>
    </source>
</reference>
<protein>
    <submittedName>
        <fullName evidence="2">Uncharacterized protein</fullName>
    </submittedName>
</protein>
<dbReference type="EMBL" id="GG666488">
    <property type="protein sequence ID" value="EEN63899.1"/>
    <property type="molecule type" value="Genomic_DNA"/>
</dbReference>
<organism>
    <name type="scientific">Branchiostoma floridae</name>
    <name type="common">Florida lancelet</name>
    <name type="synonym">Amphioxus</name>
    <dbReference type="NCBI Taxonomy" id="7739"/>
    <lineage>
        <taxon>Eukaryota</taxon>
        <taxon>Metazoa</taxon>
        <taxon>Chordata</taxon>
        <taxon>Cephalochordata</taxon>
        <taxon>Leptocardii</taxon>
        <taxon>Amphioxiformes</taxon>
        <taxon>Branchiostomatidae</taxon>
        <taxon>Branchiostoma</taxon>
    </lineage>
</organism>
<accession>C3Y6D9</accession>
<dbReference type="InParanoid" id="C3Y6D9"/>
<feature type="region of interest" description="Disordered" evidence="1">
    <location>
        <begin position="124"/>
        <end position="153"/>
    </location>
</feature>
<dbReference type="AlphaFoldDB" id="C3Y6D9"/>
<name>C3Y6D9_BRAFL</name>